<name>A0AA85J6I1_TRIRE</name>
<sequence>MQEVNMNQKLKDTNLPFTAAVTCLRKYITFTCLMHLMTMITTTCVAYFVLGAVPVSLLFVITKLREKFPYNELLISLSVLLWSFALPAVTKSMGLSIFAPWTITIILAVVTLLFGYRTEKRSTKVSITLLGVAGGITVLGITVLIAFRITGREVTAVILSGIILAIAVLLVLYLTGQGIKRCNNETTKTLLSMWLALITWVGSVYLFISIAVMFIEGRTATHHQQKNHVLLL</sequence>
<protein>
    <submittedName>
        <fullName evidence="3">Uncharacterized protein</fullName>
    </submittedName>
</protein>
<evidence type="ECO:0000313" key="3">
    <source>
        <dbReference type="WBParaSite" id="TREG1_127480.1"/>
    </source>
</evidence>
<dbReference type="Proteomes" id="UP000050795">
    <property type="component" value="Unassembled WGS sequence"/>
</dbReference>
<keyword evidence="1" id="KW-1133">Transmembrane helix</keyword>
<keyword evidence="2" id="KW-1185">Reference proteome</keyword>
<feature type="transmembrane region" description="Helical" evidence="1">
    <location>
        <begin position="95"/>
        <end position="115"/>
    </location>
</feature>
<accession>A0AA85J6I1</accession>
<dbReference type="AlphaFoldDB" id="A0AA85J6I1"/>
<keyword evidence="1" id="KW-0812">Transmembrane</keyword>
<dbReference type="WBParaSite" id="TREG1_127480.1">
    <property type="protein sequence ID" value="TREG1_127480.1"/>
    <property type="gene ID" value="TREG1_127480"/>
</dbReference>
<feature type="transmembrane region" description="Helical" evidence="1">
    <location>
        <begin position="127"/>
        <end position="149"/>
    </location>
</feature>
<feature type="transmembrane region" description="Helical" evidence="1">
    <location>
        <begin position="155"/>
        <end position="174"/>
    </location>
</feature>
<evidence type="ECO:0000313" key="2">
    <source>
        <dbReference type="Proteomes" id="UP000050795"/>
    </source>
</evidence>
<organism evidence="2 3">
    <name type="scientific">Trichobilharzia regenti</name>
    <name type="common">Nasal bird schistosome</name>
    <dbReference type="NCBI Taxonomy" id="157069"/>
    <lineage>
        <taxon>Eukaryota</taxon>
        <taxon>Metazoa</taxon>
        <taxon>Spiralia</taxon>
        <taxon>Lophotrochozoa</taxon>
        <taxon>Platyhelminthes</taxon>
        <taxon>Trematoda</taxon>
        <taxon>Digenea</taxon>
        <taxon>Strigeidida</taxon>
        <taxon>Schistosomatoidea</taxon>
        <taxon>Schistosomatidae</taxon>
        <taxon>Trichobilharzia</taxon>
    </lineage>
</organism>
<evidence type="ECO:0000256" key="1">
    <source>
        <dbReference type="SAM" id="Phobius"/>
    </source>
</evidence>
<proteinExistence type="predicted"/>
<keyword evidence="1" id="KW-0472">Membrane</keyword>
<feature type="transmembrane region" description="Helical" evidence="1">
    <location>
        <begin position="36"/>
        <end position="61"/>
    </location>
</feature>
<reference evidence="2" key="1">
    <citation type="submission" date="2022-06" db="EMBL/GenBank/DDBJ databases">
        <authorList>
            <person name="Berger JAMES D."/>
            <person name="Berger JAMES D."/>
        </authorList>
    </citation>
    <scope>NUCLEOTIDE SEQUENCE [LARGE SCALE GENOMIC DNA]</scope>
</reference>
<feature type="transmembrane region" description="Helical" evidence="1">
    <location>
        <begin position="73"/>
        <end position="89"/>
    </location>
</feature>
<reference evidence="3" key="2">
    <citation type="submission" date="2023-11" db="UniProtKB">
        <authorList>
            <consortium name="WormBaseParasite"/>
        </authorList>
    </citation>
    <scope>IDENTIFICATION</scope>
</reference>
<feature type="transmembrane region" description="Helical" evidence="1">
    <location>
        <begin position="194"/>
        <end position="215"/>
    </location>
</feature>